<dbReference type="Proteomes" id="UP000244855">
    <property type="component" value="Unassembled WGS sequence"/>
</dbReference>
<dbReference type="Gene3D" id="3.90.180.10">
    <property type="entry name" value="Medium-chain alcohol dehydrogenases, catalytic domain"/>
    <property type="match status" value="1"/>
</dbReference>
<dbReference type="GO" id="GO:0006633">
    <property type="term" value="P:fatty acid biosynthetic process"/>
    <property type="evidence" value="ECO:0007669"/>
    <property type="project" value="TreeGrafter"/>
</dbReference>
<proteinExistence type="predicted"/>
<evidence type="ECO:0000259" key="7">
    <source>
        <dbReference type="PROSITE" id="PS52019"/>
    </source>
</evidence>
<dbReference type="SUPFAM" id="SSF50129">
    <property type="entry name" value="GroES-like"/>
    <property type="match status" value="1"/>
</dbReference>
<keyword evidence="4" id="KW-0511">Multifunctional enzyme</keyword>
<dbReference type="Gene3D" id="1.10.1200.10">
    <property type="entry name" value="ACP-like"/>
    <property type="match status" value="1"/>
</dbReference>
<dbReference type="InterPro" id="IPR049551">
    <property type="entry name" value="PKS_DH_C"/>
</dbReference>
<dbReference type="PANTHER" id="PTHR43775:SF40">
    <property type="entry name" value="NORSOLORINIC ACID SYNTHASE STCA"/>
    <property type="match status" value="1"/>
</dbReference>
<keyword evidence="9" id="KW-1185">Reference proteome</keyword>
<gene>
    <name evidence="8" type="ORF">DM02DRAFT_531024</name>
</gene>
<dbReference type="GO" id="GO:0016491">
    <property type="term" value="F:oxidoreductase activity"/>
    <property type="evidence" value="ECO:0007669"/>
    <property type="project" value="InterPro"/>
</dbReference>
<dbReference type="CDD" id="cd05195">
    <property type="entry name" value="enoyl_red"/>
    <property type="match status" value="1"/>
</dbReference>
<dbReference type="InterPro" id="IPR050091">
    <property type="entry name" value="PKS_NRPS_Biosynth_Enz"/>
</dbReference>
<evidence type="ECO:0000256" key="1">
    <source>
        <dbReference type="ARBA" id="ARBA00022450"/>
    </source>
</evidence>
<dbReference type="SUPFAM" id="SSF47336">
    <property type="entry name" value="ACP-like"/>
    <property type="match status" value="1"/>
</dbReference>
<dbReference type="SUPFAM" id="SSF51735">
    <property type="entry name" value="NAD(P)-binding Rossmann-fold domains"/>
    <property type="match status" value="2"/>
</dbReference>
<dbReference type="InterPro" id="IPR020843">
    <property type="entry name" value="ER"/>
</dbReference>
<evidence type="ECO:0000259" key="6">
    <source>
        <dbReference type="PROSITE" id="PS50075"/>
    </source>
</evidence>
<evidence type="ECO:0000256" key="5">
    <source>
        <dbReference type="PROSITE-ProRule" id="PRU01363"/>
    </source>
</evidence>
<dbReference type="InterPro" id="IPR013968">
    <property type="entry name" value="PKS_KR"/>
</dbReference>
<feature type="region of interest" description="C-terminal hotdog fold" evidence="5">
    <location>
        <begin position="85"/>
        <end position="240"/>
    </location>
</feature>
<name>A0A2V1DML4_9PLEO</name>
<dbReference type="Gene3D" id="3.40.50.720">
    <property type="entry name" value="NAD(P)-binding Rossmann-like Domain"/>
    <property type="match status" value="2"/>
</dbReference>
<dbReference type="Pfam" id="PF14765">
    <property type="entry name" value="PS-DH"/>
    <property type="match status" value="1"/>
</dbReference>
<dbReference type="EMBL" id="KZ805412">
    <property type="protein sequence ID" value="PVH98499.1"/>
    <property type="molecule type" value="Genomic_DNA"/>
</dbReference>
<dbReference type="PROSITE" id="PS52019">
    <property type="entry name" value="PKS_MFAS_DH"/>
    <property type="match status" value="1"/>
</dbReference>
<evidence type="ECO:0000256" key="3">
    <source>
        <dbReference type="ARBA" id="ARBA00022679"/>
    </source>
</evidence>
<feature type="non-terminal residue" evidence="8">
    <location>
        <position position="1"/>
    </location>
</feature>
<dbReference type="Pfam" id="PF08240">
    <property type="entry name" value="ADH_N"/>
    <property type="match status" value="1"/>
</dbReference>
<dbReference type="InterPro" id="IPR056501">
    <property type="entry name" value="NAD-bd_HRPKS_sdrA"/>
</dbReference>
<dbReference type="InterPro" id="IPR009081">
    <property type="entry name" value="PP-bd_ACP"/>
</dbReference>
<dbReference type="GO" id="GO:0030639">
    <property type="term" value="P:polyketide biosynthetic process"/>
    <property type="evidence" value="ECO:0007669"/>
    <property type="project" value="UniProtKB-ARBA"/>
</dbReference>
<dbReference type="Gene3D" id="3.10.129.110">
    <property type="entry name" value="Polyketide synthase dehydratase"/>
    <property type="match status" value="1"/>
</dbReference>
<dbReference type="OrthoDB" id="329835at2759"/>
<dbReference type="GO" id="GO:0004312">
    <property type="term" value="F:fatty acid synthase activity"/>
    <property type="evidence" value="ECO:0007669"/>
    <property type="project" value="TreeGrafter"/>
</dbReference>
<evidence type="ECO:0000313" key="8">
    <source>
        <dbReference type="EMBL" id="PVH98499.1"/>
    </source>
</evidence>
<accession>A0A2V1DML4</accession>
<dbReference type="Pfam" id="PF23114">
    <property type="entry name" value="NAD-bd_HRPKS_sdrA"/>
    <property type="match status" value="1"/>
</dbReference>
<dbReference type="InterPro" id="IPR036736">
    <property type="entry name" value="ACP-like_sf"/>
</dbReference>
<dbReference type="PROSITE" id="PS50075">
    <property type="entry name" value="CARRIER"/>
    <property type="match status" value="1"/>
</dbReference>
<keyword evidence="2" id="KW-0597">Phosphoprotein</keyword>
<comment type="caution">
    <text evidence="5">Lacks conserved residue(s) required for the propagation of feature annotation.</text>
</comment>
<dbReference type="SMART" id="SM00822">
    <property type="entry name" value="PKS_KR"/>
    <property type="match status" value="1"/>
</dbReference>
<keyword evidence="1" id="KW-0596">Phosphopantetheine</keyword>
<dbReference type="PANTHER" id="PTHR43775">
    <property type="entry name" value="FATTY ACID SYNTHASE"/>
    <property type="match status" value="1"/>
</dbReference>
<dbReference type="InterPro" id="IPR011032">
    <property type="entry name" value="GroES-like_sf"/>
</dbReference>
<evidence type="ECO:0000313" key="9">
    <source>
        <dbReference type="Proteomes" id="UP000244855"/>
    </source>
</evidence>
<dbReference type="InterPro" id="IPR036291">
    <property type="entry name" value="NAD(P)-bd_dom_sf"/>
</dbReference>
<organism evidence="8 9">
    <name type="scientific">Periconia macrospinosa</name>
    <dbReference type="NCBI Taxonomy" id="97972"/>
    <lineage>
        <taxon>Eukaryota</taxon>
        <taxon>Fungi</taxon>
        <taxon>Dikarya</taxon>
        <taxon>Ascomycota</taxon>
        <taxon>Pezizomycotina</taxon>
        <taxon>Dothideomycetes</taxon>
        <taxon>Pleosporomycetidae</taxon>
        <taxon>Pleosporales</taxon>
        <taxon>Massarineae</taxon>
        <taxon>Periconiaceae</taxon>
        <taxon>Periconia</taxon>
    </lineage>
</organism>
<dbReference type="SMART" id="SM00829">
    <property type="entry name" value="PKS_ER"/>
    <property type="match status" value="1"/>
</dbReference>
<keyword evidence="3" id="KW-0808">Transferase</keyword>
<dbReference type="InterPro" id="IPR057326">
    <property type="entry name" value="KR_dom"/>
</dbReference>
<evidence type="ECO:0000256" key="4">
    <source>
        <dbReference type="ARBA" id="ARBA00023268"/>
    </source>
</evidence>
<reference evidence="8 9" key="1">
    <citation type="journal article" date="2018" name="Sci. Rep.">
        <title>Comparative genomics provides insights into the lifestyle and reveals functional heterogeneity of dark septate endophytic fungi.</title>
        <authorList>
            <person name="Knapp D.G."/>
            <person name="Nemeth J.B."/>
            <person name="Barry K."/>
            <person name="Hainaut M."/>
            <person name="Henrissat B."/>
            <person name="Johnson J."/>
            <person name="Kuo A."/>
            <person name="Lim J.H.P."/>
            <person name="Lipzen A."/>
            <person name="Nolan M."/>
            <person name="Ohm R.A."/>
            <person name="Tamas L."/>
            <person name="Grigoriev I.V."/>
            <person name="Spatafora J.W."/>
            <person name="Nagy L.G."/>
            <person name="Kovacs G.M."/>
        </authorList>
    </citation>
    <scope>NUCLEOTIDE SEQUENCE [LARGE SCALE GENOMIC DNA]</scope>
    <source>
        <strain evidence="8 9">DSE2036</strain>
    </source>
</reference>
<protein>
    <submittedName>
        <fullName evidence="8">KR-domain-containing protein</fullName>
    </submittedName>
</protein>
<dbReference type="InterPro" id="IPR042104">
    <property type="entry name" value="PKS_dehydratase_sf"/>
</dbReference>
<dbReference type="InterPro" id="IPR013154">
    <property type="entry name" value="ADH-like_N"/>
</dbReference>
<feature type="region of interest" description="N-terminal hotdog fold" evidence="5">
    <location>
        <begin position="1"/>
        <end position="74"/>
    </location>
</feature>
<dbReference type="InterPro" id="IPR049900">
    <property type="entry name" value="PKS_mFAS_DH"/>
</dbReference>
<dbReference type="InterPro" id="IPR006162">
    <property type="entry name" value="Ppantetheine_attach_site"/>
</dbReference>
<evidence type="ECO:0000256" key="2">
    <source>
        <dbReference type="ARBA" id="ARBA00022553"/>
    </source>
</evidence>
<feature type="domain" description="PKS/mFAS DH" evidence="7">
    <location>
        <begin position="1"/>
        <end position="240"/>
    </location>
</feature>
<feature type="domain" description="Carrier" evidence="6">
    <location>
        <begin position="1232"/>
        <end position="1316"/>
    </location>
</feature>
<dbReference type="PROSITE" id="PS00012">
    <property type="entry name" value="PHOSPHOPANTETHEINE"/>
    <property type="match status" value="1"/>
</dbReference>
<dbReference type="Pfam" id="PF08659">
    <property type="entry name" value="KR"/>
    <property type="match status" value="1"/>
</dbReference>
<dbReference type="STRING" id="97972.A0A2V1DML4"/>
<sequence length="1319" mass="142720">VEVLDYTLHDVSIKTALVIPDDNDGIETMFTLQPSVHSDAEGLTWWNFNVSSCSTDGNWNSHMTGTIGINAHSPRPAPKEIPAMTQRVTGTAWNQALKSVGFDYGPSFQDMEDVRSDGKRYIAASSSTLKQQCGMIEGESRYVIHPATMDSCLQLIIVSIYAGRMQDMTCGAVPIQVDEVTIWPPTQAQLQNPKANAYSWTDERGIRSFNSGTQLVGSDGNLLMSMERLHSVAYEAAVPQQRGNVIKEQPFTELAWNIDFDTLTSESPVAHLSVNDLVALVSFKYPGINVLEFGTTNMVSLLKTEDLIDYTAAAESQQQLEELEPKLSEFSQAKALLINTNEQLEAQGLQQGKYDVILPGTFSNAAQLQLLLASGGRTIAAQSICESLGEDFSVLKLQNGLAISTAKEESKAGEAAVKARSIAIVYRNQSAEICDRLLQAVARLGSPRLVHLSHADFSSSEHVIVACDIEGPLLLNLESGELSRLRNMVSNASSVLWLSAGALMKSINPEQAMASGLARSITSEMAAVDFTTLDFDLDSITVEFAVNEATTALERQINHNKAKESEYCVQDRLVHISRLVTNDTLNNLYGPQSSVPKAIPFNPSDKLVGLPKASKLVFDHDKRAEKTVGPSDVQVRVLLSGLNKEDVLVRTGADYPTTFSHEIYGVITQAGANVSNLEIGDHVFGFNCDRLATYQTVSAELVQKVESSDVPEELVTLPMAFATAHHGLNILARLQSEEIVLILHGTGESGAAAIALSKSAGAKTYVAVRDASEAARVAAAFDLPSENVIPHLDYNLMAKLKALTGGRPADVVFSSSYVSPTVAQGCWREIATFGRFIETGRKNVLKRGALHTVPTNRGACYMAFDTLDIYKQKPGLLSSYLKHITELYRAGNIAVTASIEKKNISEYDRAVASFSDNFTSPKTIIEYAESSATIEVLPRRAELDLHADATYFLVGCLGGLGRSLTSWMVSRGARRFAFMSRSGADKGDAADLVRGLESTGIACQIIKGDVASKEDVDAALASIPSENPVRGVVHAAMVLRDGLFHSMEYDNWKTSIAPKVLGALNLHQALGDTNLDFFVCTSSTSGIPGTPGQANYAAGNAFLDSLARHRVLNGKRASSLVLPVVQNVGVVAENPEIEAALRRKGIYGIDEAHLLESFEAAIMTQSTTTPADHIIVGMDPSKLKDSLSSSDVTDSFWTENTRFKVVMQTINSTESSDKGGAGVTILKAIHGAESVQVAITMVAEHFTTKLERLLILDPSIFDAETIPIVDYGLDSMIGAELRNWIFKEYALDLPFQQLLGPGLTIAKFAKVVCSNQGLE</sequence>